<keyword evidence="3" id="KW-1185">Reference proteome</keyword>
<proteinExistence type="predicted"/>
<accession>A0A3S5CLA2</accession>
<gene>
    <name evidence="2" type="ORF">PXEA_LOCUS11248</name>
</gene>
<evidence type="ECO:0000313" key="2">
    <source>
        <dbReference type="EMBL" id="VEL17808.1"/>
    </source>
</evidence>
<evidence type="ECO:0000313" key="3">
    <source>
        <dbReference type="Proteomes" id="UP000784294"/>
    </source>
</evidence>
<comment type="caution">
    <text evidence="2">The sequence shown here is derived from an EMBL/GenBank/DDBJ whole genome shotgun (WGS) entry which is preliminary data.</text>
</comment>
<sequence length="112" mass="12258">MYDGRTLSSFGLEANRALLRSLTCPSLSFCSLPQLKTQPKTPIPHISPFSAAILSHISTTCRVLSCLLRHTHDTFKGFCLPIHSTPLGFGRKPEPNMGCAGRMRASQEEQSA</sequence>
<evidence type="ECO:0000256" key="1">
    <source>
        <dbReference type="SAM" id="MobiDB-lite"/>
    </source>
</evidence>
<dbReference type="EMBL" id="CAAALY010034253">
    <property type="protein sequence ID" value="VEL17808.1"/>
    <property type="molecule type" value="Genomic_DNA"/>
</dbReference>
<dbReference type="Proteomes" id="UP000784294">
    <property type="component" value="Unassembled WGS sequence"/>
</dbReference>
<protein>
    <submittedName>
        <fullName evidence="2">Uncharacterized protein</fullName>
    </submittedName>
</protein>
<reference evidence="2" key="1">
    <citation type="submission" date="2018-11" db="EMBL/GenBank/DDBJ databases">
        <authorList>
            <consortium name="Pathogen Informatics"/>
        </authorList>
    </citation>
    <scope>NUCLEOTIDE SEQUENCE</scope>
</reference>
<feature type="region of interest" description="Disordered" evidence="1">
    <location>
        <begin position="93"/>
        <end position="112"/>
    </location>
</feature>
<dbReference type="AlphaFoldDB" id="A0A3S5CLA2"/>
<name>A0A3S5CLA2_9PLAT</name>
<organism evidence="2 3">
    <name type="scientific">Protopolystoma xenopodis</name>
    <dbReference type="NCBI Taxonomy" id="117903"/>
    <lineage>
        <taxon>Eukaryota</taxon>
        <taxon>Metazoa</taxon>
        <taxon>Spiralia</taxon>
        <taxon>Lophotrochozoa</taxon>
        <taxon>Platyhelminthes</taxon>
        <taxon>Monogenea</taxon>
        <taxon>Polyopisthocotylea</taxon>
        <taxon>Polystomatidea</taxon>
        <taxon>Polystomatidae</taxon>
        <taxon>Protopolystoma</taxon>
    </lineage>
</organism>